<reference evidence="1" key="2">
    <citation type="submission" date="2021-09" db="EMBL/GenBank/DDBJ databases">
        <authorList>
            <person name="Jia N."/>
            <person name="Wang J."/>
            <person name="Shi W."/>
            <person name="Du L."/>
            <person name="Sun Y."/>
            <person name="Zhan W."/>
            <person name="Jiang J."/>
            <person name="Wang Q."/>
            <person name="Zhang B."/>
            <person name="Ji P."/>
            <person name="Sakyi L.B."/>
            <person name="Cui X."/>
            <person name="Yuan T."/>
            <person name="Jiang B."/>
            <person name="Yang W."/>
            <person name="Lam T.T.-Y."/>
            <person name="Chang Q."/>
            <person name="Ding S."/>
            <person name="Wang X."/>
            <person name="Zhu J."/>
            <person name="Ruan X."/>
            <person name="Zhao L."/>
            <person name="Wei J."/>
            <person name="Que T."/>
            <person name="Du C."/>
            <person name="Cheng J."/>
            <person name="Dai P."/>
            <person name="Han X."/>
            <person name="Huang E."/>
            <person name="Gao Y."/>
            <person name="Liu J."/>
            <person name="Shao H."/>
            <person name="Ye R."/>
            <person name="Li L."/>
            <person name="Wei W."/>
            <person name="Wang X."/>
            <person name="Wang C."/>
            <person name="Huo Q."/>
            <person name="Li W."/>
            <person name="Guo W."/>
            <person name="Chen H."/>
            <person name="Chen S."/>
            <person name="Zhou L."/>
            <person name="Zhou L."/>
            <person name="Ni X."/>
            <person name="Tian J."/>
            <person name="Zhou Y."/>
            <person name="Sheng Y."/>
            <person name="Liu T."/>
            <person name="Pan Y."/>
            <person name="Xia L."/>
            <person name="Li J."/>
            <person name="Zhao F."/>
            <person name="Cao W."/>
        </authorList>
    </citation>
    <scope>NUCLEOTIDE SEQUENCE</scope>
    <source>
        <strain evidence="1">Rsan-2018</strain>
        <tissue evidence="1">Larvae</tissue>
    </source>
</reference>
<keyword evidence="2" id="KW-1185">Reference proteome</keyword>
<proteinExistence type="predicted"/>
<organism evidence="1 2">
    <name type="scientific">Rhipicephalus sanguineus</name>
    <name type="common">Brown dog tick</name>
    <name type="synonym">Ixodes sanguineus</name>
    <dbReference type="NCBI Taxonomy" id="34632"/>
    <lineage>
        <taxon>Eukaryota</taxon>
        <taxon>Metazoa</taxon>
        <taxon>Ecdysozoa</taxon>
        <taxon>Arthropoda</taxon>
        <taxon>Chelicerata</taxon>
        <taxon>Arachnida</taxon>
        <taxon>Acari</taxon>
        <taxon>Parasitiformes</taxon>
        <taxon>Ixodida</taxon>
        <taxon>Ixodoidea</taxon>
        <taxon>Ixodidae</taxon>
        <taxon>Rhipicephalinae</taxon>
        <taxon>Rhipicephalus</taxon>
        <taxon>Rhipicephalus</taxon>
    </lineage>
</organism>
<evidence type="ECO:0000313" key="1">
    <source>
        <dbReference type="EMBL" id="KAH7943436.1"/>
    </source>
</evidence>
<gene>
    <name evidence="1" type="ORF">HPB52_008278</name>
</gene>
<protein>
    <submittedName>
        <fullName evidence="1">Uncharacterized protein</fullName>
    </submittedName>
</protein>
<sequence length="114" mass="13124">MEKAPQQINQYDRQPIRLVVRDDLQQLHQVQQQPTTKCIAAIVRDERQQALGAHRCETPVQQLCVPQFSLRTRFLILRTLDPSRVNLAFGAYPAEDCGEAGHVYGEFQYQTTQN</sequence>
<name>A0A9D4SS07_RHISA</name>
<evidence type="ECO:0000313" key="2">
    <source>
        <dbReference type="Proteomes" id="UP000821837"/>
    </source>
</evidence>
<reference evidence="1" key="1">
    <citation type="journal article" date="2020" name="Cell">
        <title>Large-Scale Comparative Analyses of Tick Genomes Elucidate Their Genetic Diversity and Vector Capacities.</title>
        <authorList>
            <consortium name="Tick Genome and Microbiome Consortium (TIGMIC)"/>
            <person name="Jia N."/>
            <person name="Wang J."/>
            <person name="Shi W."/>
            <person name="Du L."/>
            <person name="Sun Y."/>
            <person name="Zhan W."/>
            <person name="Jiang J.F."/>
            <person name="Wang Q."/>
            <person name="Zhang B."/>
            <person name="Ji P."/>
            <person name="Bell-Sakyi L."/>
            <person name="Cui X.M."/>
            <person name="Yuan T.T."/>
            <person name="Jiang B.G."/>
            <person name="Yang W.F."/>
            <person name="Lam T.T."/>
            <person name="Chang Q.C."/>
            <person name="Ding S.J."/>
            <person name="Wang X.J."/>
            <person name="Zhu J.G."/>
            <person name="Ruan X.D."/>
            <person name="Zhao L."/>
            <person name="Wei J.T."/>
            <person name="Ye R.Z."/>
            <person name="Que T.C."/>
            <person name="Du C.H."/>
            <person name="Zhou Y.H."/>
            <person name="Cheng J.X."/>
            <person name="Dai P.F."/>
            <person name="Guo W.B."/>
            <person name="Han X.H."/>
            <person name="Huang E.J."/>
            <person name="Li L.F."/>
            <person name="Wei W."/>
            <person name="Gao Y.C."/>
            <person name="Liu J.Z."/>
            <person name="Shao H.Z."/>
            <person name="Wang X."/>
            <person name="Wang C.C."/>
            <person name="Yang T.C."/>
            <person name="Huo Q.B."/>
            <person name="Li W."/>
            <person name="Chen H.Y."/>
            <person name="Chen S.E."/>
            <person name="Zhou L.G."/>
            <person name="Ni X.B."/>
            <person name="Tian J.H."/>
            <person name="Sheng Y."/>
            <person name="Liu T."/>
            <person name="Pan Y.S."/>
            <person name="Xia L.Y."/>
            <person name="Li J."/>
            <person name="Zhao F."/>
            <person name="Cao W.C."/>
        </authorList>
    </citation>
    <scope>NUCLEOTIDE SEQUENCE</scope>
    <source>
        <strain evidence="1">Rsan-2018</strain>
    </source>
</reference>
<accession>A0A9D4SS07</accession>
<dbReference type="AlphaFoldDB" id="A0A9D4SS07"/>
<dbReference type="EMBL" id="JABSTV010001253">
    <property type="protein sequence ID" value="KAH7943436.1"/>
    <property type="molecule type" value="Genomic_DNA"/>
</dbReference>
<comment type="caution">
    <text evidence="1">The sequence shown here is derived from an EMBL/GenBank/DDBJ whole genome shotgun (WGS) entry which is preliminary data.</text>
</comment>
<dbReference type="Proteomes" id="UP000821837">
    <property type="component" value="Unassembled WGS sequence"/>
</dbReference>